<dbReference type="AlphaFoldDB" id="A0A6B9Z9N8"/>
<gene>
    <name evidence="2" type="ORF">GWR21_03855</name>
</gene>
<feature type="signal peptide" evidence="1">
    <location>
        <begin position="1"/>
        <end position="20"/>
    </location>
</feature>
<feature type="chain" id="PRO_5025402133" evidence="1">
    <location>
        <begin position="21"/>
        <end position="380"/>
    </location>
</feature>
<organism evidence="2 3">
    <name type="scientific">Chitinophaga agri</name>
    <dbReference type="NCBI Taxonomy" id="2703787"/>
    <lineage>
        <taxon>Bacteria</taxon>
        <taxon>Pseudomonadati</taxon>
        <taxon>Bacteroidota</taxon>
        <taxon>Chitinophagia</taxon>
        <taxon>Chitinophagales</taxon>
        <taxon>Chitinophagaceae</taxon>
        <taxon>Chitinophaga</taxon>
    </lineage>
</organism>
<keyword evidence="3" id="KW-1185">Reference proteome</keyword>
<reference evidence="2 3" key="1">
    <citation type="submission" date="2020-01" db="EMBL/GenBank/DDBJ databases">
        <title>Complete genome sequence of Chitinophaga sp. H33E-04 isolated from quinoa roots.</title>
        <authorList>
            <person name="Weon H.-Y."/>
            <person name="Lee S.A."/>
        </authorList>
    </citation>
    <scope>NUCLEOTIDE SEQUENCE [LARGE SCALE GENOMIC DNA]</scope>
    <source>
        <strain evidence="2 3">H33E-04</strain>
    </source>
</reference>
<dbReference type="EMBL" id="CP048113">
    <property type="protein sequence ID" value="QHS58767.1"/>
    <property type="molecule type" value="Genomic_DNA"/>
</dbReference>
<evidence type="ECO:0000313" key="2">
    <source>
        <dbReference type="EMBL" id="QHS58767.1"/>
    </source>
</evidence>
<evidence type="ECO:0000256" key="1">
    <source>
        <dbReference type="SAM" id="SignalP"/>
    </source>
</evidence>
<dbReference type="Proteomes" id="UP000476411">
    <property type="component" value="Chromosome"/>
</dbReference>
<dbReference type="RefSeq" id="WP_162330470.1">
    <property type="nucleotide sequence ID" value="NZ_CP048113.1"/>
</dbReference>
<proteinExistence type="predicted"/>
<dbReference type="PROSITE" id="PS51257">
    <property type="entry name" value="PROKAR_LIPOPROTEIN"/>
    <property type="match status" value="1"/>
</dbReference>
<protein>
    <submittedName>
        <fullName evidence="2">PKD domain-containing protein</fullName>
    </submittedName>
</protein>
<accession>A0A6B9Z9N8</accession>
<keyword evidence="1" id="KW-0732">Signal</keyword>
<evidence type="ECO:0000313" key="3">
    <source>
        <dbReference type="Proteomes" id="UP000476411"/>
    </source>
</evidence>
<sequence length="380" mass="41145">MQIKKLLWLTVILAAFFSCKKDENGPDDVTIALSFEKDTVIGLNASVTITAIPSGNAQITHQWKVNDSIYATTAALVFRAPGAGVYMITYTGKIAERSYTHFLKVTVAPRIRPVTGSSSRFINKIFTYAPAPGQFINESAGTADGAATIIGGRSGLVSLGAYGGYIVFGFDHSVVNKAGADLALYGNPLPAPRAWSEPGIVMVSQDINENGLPDDPWYELAGSEYSKPAVTIRNYRIVYYNPKATAGVTWKDNQGRNGAVEINAAHNHSYYPSFAANQDSLVFEGTLLPSTFTLQDGIYVNQPFAWGYADNYATDAQKDPYATNTYNAFDLSWAVNEDGNPVVLPAIDFVKVYTGQNEKGYNIMGEVSTEISGASDLNMK</sequence>
<dbReference type="KEGG" id="chih:GWR21_03855"/>
<name>A0A6B9Z9N8_9BACT</name>